<feature type="non-terminal residue" evidence="1">
    <location>
        <position position="70"/>
    </location>
</feature>
<accession>A0A7R8X2W7</accession>
<name>A0A7R8X2W7_9CRUS</name>
<dbReference type="OrthoDB" id="8300082at2759"/>
<proteinExistence type="predicted"/>
<dbReference type="PANTHER" id="PTHR30518">
    <property type="entry name" value="ENDOLYTIC MUREIN TRANSGLYCOSYLASE"/>
    <property type="match status" value="1"/>
</dbReference>
<dbReference type="Pfam" id="PF02618">
    <property type="entry name" value="YceG"/>
    <property type="match status" value="1"/>
</dbReference>
<gene>
    <name evidence="1" type="ORF">CTOB1V02_LOCUS17610</name>
</gene>
<protein>
    <submittedName>
        <fullName evidence="1">Uncharacterized protein</fullName>
    </submittedName>
</protein>
<dbReference type="InterPro" id="IPR003770">
    <property type="entry name" value="MLTG-like"/>
</dbReference>
<dbReference type="PANTHER" id="PTHR30518:SF2">
    <property type="entry name" value="ENDOLYTIC MUREIN TRANSGLYCOSYLASE"/>
    <property type="match status" value="1"/>
</dbReference>
<sequence>MVNYLQEAWEQREPHPHIKTPYEALILASIVEKETGVPDERPLIAQVFLSRLEKGMMLQTDPTVIYGMGD</sequence>
<evidence type="ECO:0000313" key="1">
    <source>
        <dbReference type="EMBL" id="CAD7239795.1"/>
    </source>
</evidence>
<organism evidence="1">
    <name type="scientific">Cyprideis torosa</name>
    <dbReference type="NCBI Taxonomy" id="163714"/>
    <lineage>
        <taxon>Eukaryota</taxon>
        <taxon>Metazoa</taxon>
        <taxon>Ecdysozoa</taxon>
        <taxon>Arthropoda</taxon>
        <taxon>Crustacea</taxon>
        <taxon>Oligostraca</taxon>
        <taxon>Ostracoda</taxon>
        <taxon>Podocopa</taxon>
        <taxon>Podocopida</taxon>
        <taxon>Cytherocopina</taxon>
        <taxon>Cytheroidea</taxon>
        <taxon>Cytherideidae</taxon>
        <taxon>Cyprideis</taxon>
    </lineage>
</organism>
<dbReference type="AlphaFoldDB" id="A0A7R8X2W7"/>
<reference evidence="1" key="1">
    <citation type="submission" date="2020-11" db="EMBL/GenBank/DDBJ databases">
        <authorList>
            <person name="Tran Van P."/>
        </authorList>
    </citation>
    <scope>NUCLEOTIDE SEQUENCE</scope>
</reference>
<dbReference type="EMBL" id="OB741952">
    <property type="protein sequence ID" value="CAD7239795.1"/>
    <property type="molecule type" value="Genomic_DNA"/>
</dbReference>